<organism evidence="1">
    <name type="scientific">bioreactor metagenome</name>
    <dbReference type="NCBI Taxonomy" id="1076179"/>
    <lineage>
        <taxon>unclassified sequences</taxon>
        <taxon>metagenomes</taxon>
        <taxon>ecological metagenomes</taxon>
    </lineage>
</organism>
<dbReference type="EMBL" id="VSSQ01091182">
    <property type="protein sequence ID" value="MPN36821.1"/>
    <property type="molecule type" value="Genomic_DNA"/>
</dbReference>
<name>A0A645HCR5_9ZZZZ</name>
<comment type="caution">
    <text evidence="1">The sequence shown here is derived from an EMBL/GenBank/DDBJ whole genome shotgun (WGS) entry which is preliminary data.</text>
</comment>
<proteinExistence type="predicted"/>
<protein>
    <recommendedName>
        <fullName evidence="2">RiboL-PSP-HEPN domain-containing protein</fullName>
    </recommendedName>
</protein>
<reference evidence="1" key="1">
    <citation type="submission" date="2019-08" db="EMBL/GenBank/DDBJ databases">
        <authorList>
            <person name="Kucharzyk K."/>
            <person name="Murdoch R.W."/>
            <person name="Higgins S."/>
            <person name="Loffler F."/>
        </authorList>
    </citation>
    <scope>NUCLEOTIDE SEQUENCE</scope>
</reference>
<gene>
    <name evidence="1" type="ORF">SDC9_184333</name>
</gene>
<evidence type="ECO:0000313" key="1">
    <source>
        <dbReference type="EMBL" id="MPN36821.1"/>
    </source>
</evidence>
<accession>A0A645HCR5</accession>
<evidence type="ECO:0008006" key="2">
    <source>
        <dbReference type="Google" id="ProtNLM"/>
    </source>
</evidence>
<sequence length="200" mass="22353">MAPEIQKLLNLTSLTLAPLESDLNEALSRWEQDQNSQFWSRTAFRCLSAAIEARLFAFRKMAEQLGAANFVQFTKGELEILTEQRQVASTVGPATVKPKFLQFPDTVRESFRLFGKSVSVNVNVNYGDEGFSSLCDTFKVRNRLMHPKGPFDVQVSPKDIDTANQGVKWFNLTYRDVLDQCQTGIGLRIGAIAIEPSTGT</sequence>
<dbReference type="AlphaFoldDB" id="A0A645HCR5"/>